<dbReference type="GO" id="GO:0008270">
    <property type="term" value="F:zinc ion binding"/>
    <property type="evidence" value="ECO:0007669"/>
    <property type="project" value="InterPro"/>
</dbReference>
<name>M8ARG8_AEGTA</name>
<dbReference type="AlphaFoldDB" id="M8ARG8"/>
<protein>
    <submittedName>
        <fullName evidence="2">Uncharacterized protein</fullName>
    </submittedName>
</protein>
<dbReference type="Gene3D" id="4.10.60.10">
    <property type="entry name" value="Zinc finger, CCHC-type"/>
    <property type="match status" value="1"/>
</dbReference>
<dbReference type="GO" id="GO:0003676">
    <property type="term" value="F:nucleic acid binding"/>
    <property type="evidence" value="ECO:0007669"/>
    <property type="project" value="InterPro"/>
</dbReference>
<dbReference type="EnsemblPlants" id="EMT04320">
    <property type="protein sequence ID" value="EMT04320"/>
    <property type="gene ID" value="F775_15917"/>
</dbReference>
<organism evidence="2">
    <name type="scientific">Aegilops tauschii</name>
    <name type="common">Tausch's goatgrass</name>
    <name type="synonym">Aegilops squarrosa</name>
    <dbReference type="NCBI Taxonomy" id="37682"/>
    <lineage>
        <taxon>Eukaryota</taxon>
        <taxon>Viridiplantae</taxon>
        <taxon>Streptophyta</taxon>
        <taxon>Embryophyta</taxon>
        <taxon>Tracheophyta</taxon>
        <taxon>Spermatophyta</taxon>
        <taxon>Magnoliopsida</taxon>
        <taxon>Liliopsida</taxon>
        <taxon>Poales</taxon>
        <taxon>Poaceae</taxon>
        <taxon>BOP clade</taxon>
        <taxon>Pooideae</taxon>
        <taxon>Triticodae</taxon>
        <taxon>Triticeae</taxon>
        <taxon>Triticinae</taxon>
        <taxon>Aegilops</taxon>
    </lineage>
</organism>
<sequence length="389" mass="44339">MLTADLEAAIAALPGKKQRLRESFHRLVACAPPHVQLPFTWHDIDAYVSSLHSSLSLRFRRMQQWPHPVAPLSTPHDEFIQEDQEMVRDDEDESSVEEMKEHNMQKDREDMKKKVSLPHLDTCTGFVAAPCHRAGGTLDQEFWIPTPVHAPYAGNPMLQQPYMGALQPDVMIPVLGQQQPYMAYQQEFPAMRMRKNVPTMVHQLYTSYFGQEFFLAVLRQHPMGIDHVLQKQRYMSHHQPYFPQHPMAHHGYTQRMDAPGFPISQDLGTDAFPDSLCSRKNILGEVFSMLKAPENGIQKDVNQVTMLNKTTNFKKKGKSNKKGKSKGPNKADTPGKSKKTGATADAECFFCTEKGHWKRNCKKYLAEKKKSAKSSRGMSVIHRGARKNR</sequence>
<feature type="region of interest" description="Disordered" evidence="1">
    <location>
        <begin position="308"/>
        <end position="342"/>
    </location>
</feature>
<proteinExistence type="predicted"/>
<feature type="compositionally biased region" description="Basic residues" evidence="1">
    <location>
        <begin position="312"/>
        <end position="327"/>
    </location>
</feature>
<feature type="region of interest" description="Disordered" evidence="1">
    <location>
        <begin position="366"/>
        <end position="389"/>
    </location>
</feature>
<dbReference type="PROSITE" id="PS50158">
    <property type="entry name" value="ZF_CCHC"/>
    <property type="match status" value="1"/>
</dbReference>
<dbReference type="InterPro" id="IPR036875">
    <property type="entry name" value="Znf_CCHC_sf"/>
</dbReference>
<dbReference type="SUPFAM" id="SSF57756">
    <property type="entry name" value="Retrovirus zinc finger-like domains"/>
    <property type="match status" value="1"/>
</dbReference>
<dbReference type="InterPro" id="IPR001878">
    <property type="entry name" value="Znf_CCHC"/>
</dbReference>
<accession>M8ARG8</accession>
<evidence type="ECO:0000256" key="1">
    <source>
        <dbReference type="SAM" id="MobiDB-lite"/>
    </source>
</evidence>
<reference evidence="2" key="1">
    <citation type="submission" date="2015-06" db="UniProtKB">
        <authorList>
            <consortium name="EnsemblPlants"/>
        </authorList>
    </citation>
    <scope>IDENTIFICATION</scope>
</reference>
<evidence type="ECO:0000313" key="2">
    <source>
        <dbReference type="EnsemblPlants" id="EMT04320"/>
    </source>
</evidence>